<keyword evidence="2" id="KW-1185">Reference proteome</keyword>
<sequence length="190" mass="20605">MLLPVFKFLETDIFSTHLVRDNPIQLLYLLEDISSRAQDLLVTGKNLLKSLTCNDLDLFLPNLDLKDPCGRDTLESIIPVEKTKPALQVAPVLQKYALKCTVTKVTISMPQAGIEPAPSRQVGLVGRGDLPAPGFFLFKANPGAETIPTLMVAVGPILGPKSYTQALVGLVGPGQAIFSYPVTQFKPILH</sequence>
<evidence type="ECO:0000313" key="1">
    <source>
        <dbReference type="EMBL" id="KAJ9052772.1"/>
    </source>
</evidence>
<dbReference type="EMBL" id="QTSX02006606">
    <property type="protein sequence ID" value="KAJ9052772.1"/>
    <property type="molecule type" value="Genomic_DNA"/>
</dbReference>
<organism evidence="1 2">
    <name type="scientific">Entomophthora muscae</name>
    <dbReference type="NCBI Taxonomy" id="34485"/>
    <lineage>
        <taxon>Eukaryota</taxon>
        <taxon>Fungi</taxon>
        <taxon>Fungi incertae sedis</taxon>
        <taxon>Zoopagomycota</taxon>
        <taxon>Entomophthoromycotina</taxon>
        <taxon>Entomophthoromycetes</taxon>
        <taxon>Entomophthorales</taxon>
        <taxon>Entomophthoraceae</taxon>
        <taxon>Entomophthora</taxon>
    </lineage>
</organism>
<dbReference type="Proteomes" id="UP001165960">
    <property type="component" value="Unassembled WGS sequence"/>
</dbReference>
<proteinExistence type="predicted"/>
<protein>
    <submittedName>
        <fullName evidence="1">Uncharacterized protein</fullName>
    </submittedName>
</protein>
<comment type="caution">
    <text evidence="1">The sequence shown here is derived from an EMBL/GenBank/DDBJ whole genome shotgun (WGS) entry which is preliminary data.</text>
</comment>
<name>A0ACC2RRU2_9FUNG</name>
<accession>A0ACC2RRU2</accession>
<evidence type="ECO:0000313" key="2">
    <source>
        <dbReference type="Proteomes" id="UP001165960"/>
    </source>
</evidence>
<reference evidence="1" key="1">
    <citation type="submission" date="2022-04" db="EMBL/GenBank/DDBJ databases">
        <title>Genome of the entomopathogenic fungus Entomophthora muscae.</title>
        <authorList>
            <person name="Elya C."/>
            <person name="Lovett B.R."/>
            <person name="Lee E."/>
            <person name="Macias A.M."/>
            <person name="Hajek A.E."/>
            <person name="De Bivort B.L."/>
            <person name="Kasson M.T."/>
            <person name="De Fine Licht H.H."/>
            <person name="Stajich J.E."/>
        </authorList>
    </citation>
    <scope>NUCLEOTIDE SEQUENCE</scope>
    <source>
        <strain evidence="1">Berkeley</strain>
    </source>
</reference>
<gene>
    <name evidence="1" type="ORF">DSO57_1030849</name>
</gene>